<dbReference type="PROSITE" id="PS00086">
    <property type="entry name" value="CYTOCHROME_P450"/>
    <property type="match status" value="1"/>
</dbReference>
<dbReference type="InterPro" id="IPR017972">
    <property type="entry name" value="Cyt_P450_CS"/>
</dbReference>
<sequence>MSRSLFQGLVVGVFIFVLYRYRQQRRALIGLPPGPRPLPLLGNVRDLPPKGCQEYRHWLTHKDVYGPVSSITVLGHTLIFMHSREAAHEILEKNAHKSAGRPSLSWAVKACGYDKLLPFLQNNETHVRGRKAIHRQMNIPAAAARTSPVLHVEVRRFLKRVLDCPSIHEPQLTRNSARLATAIILKLTYGYSVDSSRDDPLVKLIEVESKNFTTIATPMAWLVDLWITYRPAPPGAAFKETAKKWKALLEQAVDIPYKFVIDQRKRQSHRPSFVSGLLDEVLHDKSTGDGQVDSEEENFIKWTAITLFGASADTTVATIEVFIAAMIKFPKVQEKAQEEIDRVIGSGRLPCLDDRDKLPYLDALTKEVSRWSPVVPMGAAHLAQEDMSYDGHLIPTGAFLLPAVWWFCHDPEVYPAPDVFDPTRYLSPRNEPDPRLVTFGFGRRVCAGQNFAEKTNFLSFAAMLSVFRISKAVDAEGMEIEIEFELNPGVVCHPKAHAYKIAPRSAAHAELIRSAEAEYPPEESDAVHLDFSKAAQYL</sequence>
<evidence type="ECO:0000256" key="1">
    <source>
        <dbReference type="ARBA" id="ARBA00001971"/>
    </source>
</evidence>
<dbReference type="Pfam" id="PF00067">
    <property type="entry name" value="p450"/>
    <property type="match status" value="1"/>
</dbReference>
<dbReference type="EMBL" id="JAQJAN010000003">
    <property type="protein sequence ID" value="KAJ5733477.1"/>
    <property type="molecule type" value="Genomic_DNA"/>
</dbReference>
<evidence type="ECO:0000256" key="4">
    <source>
        <dbReference type="ARBA" id="ARBA00022723"/>
    </source>
</evidence>
<feature type="binding site" description="axial binding residue" evidence="8">
    <location>
        <position position="446"/>
    </location>
    <ligand>
        <name>heme</name>
        <dbReference type="ChEBI" id="CHEBI:30413"/>
    </ligand>
    <ligandPart>
        <name>Fe</name>
        <dbReference type="ChEBI" id="CHEBI:18248"/>
    </ligandPart>
</feature>
<keyword evidence="7 9" id="KW-0503">Monooxygenase</keyword>
<dbReference type="InterPro" id="IPR001128">
    <property type="entry name" value="Cyt_P450"/>
</dbReference>
<keyword evidence="6 8" id="KW-0408">Iron</keyword>
<keyword evidence="4 8" id="KW-0479">Metal-binding</keyword>
<name>A0AAD6HRJ1_9EURO</name>
<reference evidence="10" key="1">
    <citation type="journal article" date="2023" name="IMA Fungus">
        <title>Comparative genomic study of the Penicillium genus elucidates a diverse pangenome and 15 lateral gene transfer events.</title>
        <authorList>
            <person name="Petersen C."/>
            <person name="Sorensen T."/>
            <person name="Nielsen M.R."/>
            <person name="Sondergaard T.E."/>
            <person name="Sorensen J.L."/>
            <person name="Fitzpatrick D.A."/>
            <person name="Frisvad J.C."/>
            <person name="Nielsen K.L."/>
        </authorList>
    </citation>
    <scope>NUCLEOTIDE SEQUENCE</scope>
    <source>
        <strain evidence="10">IBT 17514</strain>
    </source>
</reference>
<evidence type="ECO:0000256" key="5">
    <source>
        <dbReference type="ARBA" id="ARBA00023002"/>
    </source>
</evidence>
<reference evidence="10" key="2">
    <citation type="submission" date="2023-01" db="EMBL/GenBank/DDBJ databases">
        <authorList>
            <person name="Petersen C."/>
        </authorList>
    </citation>
    <scope>NUCLEOTIDE SEQUENCE</scope>
    <source>
        <strain evidence="10">IBT 17514</strain>
    </source>
</reference>
<dbReference type="PANTHER" id="PTHR46300">
    <property type="entry name" value="P450, PUTATIVE (EUROFUNG)-RELATED-RELATED"/>
    <property type="match status" value="1"/>
</dbReference>
<gene>
    <name evidence="10" type="ORF">N7493_002263</name>
</gene>
<dbReference type="AlphaFoldDB" id="A0AAD6HRJ1"/>
<evidence type="ECO:0000256" key="6">
    <source>
        <dbReference type="ARBA" id="ARBA00023004"/>
    </source>
</evidence>
<accession>A0AAD6HRJ1</accession>
<evidence type="ECO:0000256" key="7">
    <source>
        <dbReference type="ARBA" id="ARBA00023033"/>
    </source>
</evidence>
<comment type="similarity">
    <text evidence="2 9">Belongs to the cytochrome P450 family.</text>
</comment>
<protein>
    <submittedName>
        <fullName evidence="10">Uncharacterized protein</fullName>
    </submittedName>
</protein>
<dbReference type="InterPro" id="IPR050364">
    <property type="entry name" value="Cytochrome_P450_fung"/>
</dbReference>
<dbReference type="InterPro" id="IPR002401">
    <property type="entry name" value="Cyt_P450_E_grp-I"/>
</dbReference>
<evidence type="ECO:0000256" key="2">
    <source>
        <dbReference type="ARBA" id="ARBA00010617"/>
    </source>
</evidence>
<dbReference type="GO" id="GO:0020037">
    <property type="term" value="F:heme binding"/>
    <property type="evidence" value="ECO:0007669"/>
    <property type="project" value="InterPro"/>
</dbReference>
<dbReference type="InterPro" id="IPR036396">
    <property type="entry name" value="Cyt_P450_sf"/>
</dbReference>
<dbReference type="GO" id="GO:0005506">
    <property type="term" value="F:iron ion binding"/>
    <property type="evidence" value="ECO:0007669"/>
    <property type="project" value="InterPro"/>
</dbReference>
<dbReference type="CDD" id="cd11065">
    <property type="entry name" value="CYP64-like"/>
    <property type="match status" value="1"/>
</dbReference>
<evidence type="ECO:0000313" key="10">
    <source>
        <dbReference type="EMBL" id="KAJ5733477.1"/>
    </source>
</evidence>
<dbReference type="Proteomes" id="UP001215712">
    <property type="component" value="Unassembled WGS sequence"/>
</dbReference>
<dbReference type="SUPFAM" id="SSF48264">
    <property type="entry name" value="Cytochrome P450"/>
    <property type="match status" value="1"/>
</dbReference>
<dbReference type="Gene3D" id="1.10.630.10">
    <property type="entry name" value="Cytochrome P450"/>
    <property type="match status" value="1"/>
</dbReference>
<evidence type="ECO:0000256" key="3">
    <source>
        <dbReference type="ARBA" id="ARBA00022617"/>
    </source>
</evidence>
<comment type="cofactor">
    <cofactor evidence="1 8">
        <name>heme</name>
        <dbReference type="ChEBI" id="CHEBI:30413"/>
    </cofactor>
</comment>
<comment type="caution">
    <text evidence="10">The sequence shown here is derived from an EMBL/GenBank/DDBJ whole genome shotgun (WGS) entry which is preliminary data.</text>
</comment>
<evidence type="ECO:0000256" key="9">
    <source>
        <dbReference type="RuleBase" id="RU000461"/>
    </source>
</evidence>
<dbReference type="GO" id="GO:0016705">
    <property type="term" value="F:oxidoreductase activity, acting on paired donors, with incorporation or reduction of molecular oxygen"/>
    <property type="evidence" value="ECO:0007669"/>
    <property type="project" value="InterPro"/>
</dbReference>
<evidence type="ECO:0000256" key="8">
    <source>
        <dbReference type="PIRSR" id="PIRSR602401-1"/>
    </source>
</evidence>
<proteinExistence type="inferred from homology"/>
<dbReference type="GO" id="GO:0043386">
    <property type="term" value="P:mycotoxin biosynthetic process"/>
    <property type="evidence" value="ECO:0007669"/>
    <property type="project" value="UniProtKB-ARBA"/>
</dbReference>
<organism evidence="10 11">
    <name type="scientific">Penicillium malachiteum</name>
    <dbReference type="NCBI Taxonomy" id="1324776"/>
    <lineage>
        <taxon>Eukaryota</taxon>
        <taxon>Fungi</taxon>
        <taxon>Dikarya</taxon>
        <taxon>Ascomycota</taxon>
        <taxon>Pezizomycotina</taxon>
        <taxon>Eurotiomycetes</taxon>
        <taxon>Eurotiomycetidae</taxon>
        <taxon>Eurotiales</taxon>
        <taxon>Aspergillaceae</taxon>
        <taxon>Penicillium</taxon>
    </lineage>
</organism>
<dbReference type="PANTHER" id="PTHR46300:SF7">
    <property type="entry name" value="P450, PUTATIVE (EUROFUNG)-RELATED"/>
    <property type="match status" value="1"/>
</dbReference>
<evidence type="ECO:0000313" key="11">
    <source>
        <dbReference type="Proteomes" id="UP001215712"/>
    </source>
</evidence>
<keyword evidence="11" id="KW-1185">Reference proteome</keyword>
<dbReference type="GO" id="GO:0004497">
    <property type="term" value="F:monooxygenase activity"/>
    <property type="evidence" value="ECO:0007669"/>
    <property type="project" value="UniProtKB-KW"/>
</dbReference>
<keyword evidence="3 8" id="KW-0349">Heme</keyword>
<dbReference type="PRINTS" id="PR00463">
    <property type="entry name" value="EP450I"/>
</dbReference>
<keyword evidence="5 9" id="KW-0560">Oxidoreductase</keyword>